<feature type="region of interest" description="Disordered" evidence="1">
    <location>
        <begin position="1"/>
        <end position="22"/>
    </location>
</feature>
<name>A0ABN4WYR7_9HYPH</name>
<protein>
    <submittedName>
        <fullName evidence="2">Uncharacterized protein</fullName>
    </submittedName>
</protein>
<accession>A0ABN4WYR7</accession>
<feature type="compositionally biased region" description="Basic and acidic residues" evidence="1">
    <location>
        <begin position="1"/>
        <end position="12"/>
    </location>
</feature>
<organism evidence="2 3">
    <name type="scientific">Roseibium algicola</name>
    <dbReference type="NCBI Taxonomy" id="2857014"/>
    <lineage>
        <taxon>Bacteria</taxon>
        <taxon>Pseudomonadati</taxon>
        <taxon>Pseudomonadota</taxon>
        <taxon>Alphaproteobacteria</taxon>
        <taxon>Hyphomicrobiales</taxon>
        <taxon>Stappiaceae</taxon>
        <taxon>Roseibium</taxon>
    </lineage>
</organism>
<dbReference type="EMBL" id="CP019630">
    <property type="protein sequence ID" value="AQQ06599.1"/>
    <property type="molecule type" value="Genomic_DNA"/>
</dbReference>
<sequence length="155" mass="17560">MYLEVRGMHDMPEGNGTKPSPLECDRQRQEAIASALTEFIEDLKLVDVVDFVAYIRTDQHGNIDELIKTSAELFFKEGSLRYSMAAQADVEWETTPRISLDLEFFNKGVWIYFTAVLAWPDNAVNVSYVEVPDAGGNKAKETELLLEALKDARLR</sequence>
<evidence type="ECO:0000256" key="1">
    <source>
        <dbReference type="SAM" id="MobiDB-lite"/>
    </source>
</evidence>
<keyword evidence="3" id="KW-1185">Reference proteome</keyword>
<evidence type="ECO:0000313" key="2">
    <source>
        <dbReference type="EMBL" id="AQQ06599.1"/>
    </source>
</evidence>
<reference evidence="2 3" key="1">
    <citation type="submission" date="2017-02" db="EMBL/GenBank/DDBJ databases">
        <authorList>
            <person name="Jeong S."/>
        </authorList>
    </citation>
    <scope>NUCLEOTIDE SEQUENCE [LARGE SCALE GENOMIC DNA]</scope>
    <source>
        <strain evidence="2 3">RMAR6-6</strain>
    </source>
</reference>
<evidence type="ECO:0000313" key="3">
    <source>
        <dbReference type="Proteomes" id="UP000188174"/>
    </source>
</evidence>
<dbReference type="Proteomes" id="UP000188174">
    <property type="component" value="Chromosome"/>
</dbReference>
<proteinExistence type="predicted"/>
<gene>
    <name evidence="2" type="ORF">B0E33_25955</name>
</gene>